<evidence type="ECO:0000313" key="1">
    <source>
        <dbReference type="EMBL" id="KAF4200298.1"/>
    </source>
</evidence>
<comment type="caution">
    <text evidence="1">The sequence shown here is derived from an EMBL/GenBank/DDBJ whole genome shotgun (WGS) entry which is preliminary data.</text>
</comment>
<proteinExistence type="predicted"/>
<sequence>MTRPVRHWPGGIPCSIKPHPEDDLSLDQMKEEVKGWLLFVQENWVRRSEADIAEDDGGYELRQRRKLVEQWASATQESRNSFHDRAPIGLPGTESHSEVLGGLRYPAEALERINDTQQPCDLRGVISLVPVDPTNPINRARWMKFVILLYGYGMEITHCLQTRYMPSEAVPNPATVRGNGNLSVEDFLAWLYLETALFSSIYLTRTGTILYLGDTGPFALVDEEGLRTGRLSLTSFMANGDVEDSILIRPFNMHKPYLQYGTLGKGLDDVKGTEGAFTPQNTPLNMDLPILDILCNAQAADDLVSEMALGDRDQWKEDVERYAPGYLALEAIGRGAEYDLNILTPGGDLGGAVKRRMLRKMASGVHPRFKVLPGLCFKDI</sequence>
<gene>
    <name evidence="1" type="ORF">CNMCM8927_003606</name>
</gene>
<accession>A0AAN5YGW9</accession>
<name>A0AAN5YGW9_ASPLE</name>
<protein>
    <submittedName>
        <fullName evidence="1">Uncharacterized protein</fullName>
    </submittedName>
</protein>
<reference evidence="1" key="2">
    <citation type="submission" date="2020-04" db="EMBL/GenBank/DDBJ databases">
        <authorList>
            <person name="Santos R.A.C."/>
            <person name="Steenwyk J.L."/>
            <person name="Rivero-Menendez O."/>
            <person name="Mead M.E."/>
            <person name="Silva L.P."/>
            <person name="Bastos R.W."/>
            <person name="Alastruey-Izquierdo A."/>
            <person name="Goldman G.H."/>
            <person name="Rokas A."/>
        </authorList>
    </citation>
    <scope>NUCLEOTIDE SEQUENCE</scope>
    <source>
        <strain evidence="1">CNM-CM8927</strain>
    </source>
</reference>
<organism evidence="1 2">
    <name type="scientific">Aspergillus lentulus</name>
    <dbReference type="NCBI Taxonomy" id="293939"/>
    <lineage>
        <taxon>Eukaryota</taxon>
        <taxon>Fungi</taxon>
        <taxon>Dikarya</taxon>
        <taxon>Ascomycota</taxon>
        <taxon>Pezizomycotina</taxon>
        <taxon>Eurotiomycetes</taxon>
        <taxon>Eurotiomycetidae</taxon>
        <taxon>Eurotiales</taxon>
        <taxon>Aspergillaceae</taxon>
        <taxon>Aspergillus</taxon>
        <taxon>Aspergillus subgen. Fumigati</taxon>
    </lineage>
</organism>
<dbReference type="AlphaFoldDB" id="A0AAN5YGW9"/>
<reference evidence="1" key="1">
    <citation type="journal article" date="2020" name="bioRxiv">
        <title>Genomic and phenotypic heterogeneity of clinical isolates of the human pathogens Aspergillus fumigatus, Aspergillus lentulus and Aspergillus fumigatiaffinis.</title>
        <authorList>
            <person name="dos Santos R.A.C."/>
            <person name="Steenwyk J.L."/>
            <person name="Rivero-Menendez O."/>
            <person name="Mead M.E."/>
            <person name="Silva L.P."/>
            <person name="Bastos R.W."/>
            <person name="Alastruey-Izquierdo A."/>
            <person name="Goldman G.H."/>
            <person name="Rokas A."/>
        </authorList>
    </citation>
    <scope>NUCLEOTIDE SEQUENCE</scope>
    <source>
        <strain evidence="1">CNM-CM8927</strain>
    </source>
</reference>
<dbReference type="EMBL" id="JAAAPU010000211">
    <property type="protein sequence ID" value="KAF4200298.1"/>
    <property type="molecule type" value="Genomic_DNA"/>
</dbReference>
<evidence type="ECO:0000313" key="2">
    <source>
        <dbReference type="Proteomes" id="UP000649114"/>
    </source>
</evidence>
<dbReference type="Proteomes" id="UP000649114">
    <property type="component" value="Unassembled WGS sequence"/>
</dbReference>